<evidence type="ECO:0000313" key="1">
    <source>
        <dbReference type="EMBL" id="NKZ01665.1"/>
    </source>
</evidence>
<accession>A0A7X6RT50</accession>
<gene>
    <name evidence="1" type="ORF">HGB44_28945</name>
</gene>
<dbReference type="Proteomes" id="UP000553209">
    <property type="component" value="Unassembled WGS sequence"/>
</dbReference>
<dbReference type="AlphaFoldDB" id="A0A7X6RT50"/>
<protein>
    <submittedName>
        <fullName evidence="1">Uncharacterized protein</fullName>
    </submittedName>
</protein>
<sequence>MLEENNPNEVVANIGENRELLTNSQILVYEGGEYRVELKKDDWRVPNGTRDRIDSALYDAMDYNEVTWCGSPQNGHVFTEAYVEGFNGAFETADEYYASINDYVDCGTGEP</sequence>
<comment type="caution">
    <text evidence="1">The sequence shown here is derived from an EMBL/GenBank/DDBJ whole genome shotgun (WGS) entry which is preliminary data.</text>
</comment>
<organism evidence="1 2">
    <name type="scientific">Nocardiopsis alborubida</name>
    <dbReference type="NCBI Taxonomy" id="146802"/>
    <lineage>
        <taxon>Bacteria</taxon>
        <taxon>Bacillati</taxon>
        <taxon>Actinomycetota</taxon>
        <taxon>Actinomycetes</taxon>
        <taxon>Streptosporangiales</taxon>
        <taxon>Nocardiopsidaceae</taxon>
        <taxon>Nocardiopsis</taxon>
    </lineage>
</organism>
<proteinExistence type="predicted"/>
<reference evidence="1 2" key="1">
    <citation type="submission" date="2020-04" db="EMBL/GenBank/DDBJ databases">
        <title>MicrobeNet Type strains.</title>
        <authorList>
            <person name="Nicholson A.C."/>
        </authorList>
    </citation>
    <scope>NUCLEOTIDE SEQUENCE [LARGE SCALE GENOMIC DNA]</scope>
    <source>
        <strain evidence="1 2">ATCC 23612</strain>
    </source>
</reference>
<dbReference type="EMBL" id="JAAXPG010000041">
    <property type="protein sequence ID" value="NKZ01665.1"/>
    <property type="molecule type" value="Genomic_DNA"/>
</dbReference>
<name>A0A7X6RT50_9ACTN</name>
<keyword evidence="2" id="KW-1185">Reference proteome</keyword>
<evidence type="ECO:0000313" key="2">
    <source>
        <dbReference type="Proteomes" id="UP000553209"/>
    </source>
</evidence>